<evidence type="ECO:0000313" key="1">
    <source>
        <dbReference type="EMBL" id="KAK7421829.1"/>
    </source>
</evidence>
<reference evidence="1 2" key="1">
    <citation type="journal article" date="2025" name="Microbiol. Resour. Announc.">
        <title>Draft genome sequences for Neonectria magnoliae and Neonectria punicea, canker pathogens of Liriodendron tulipifera and Acer saccharum in West Virginia.</title>
        <authorList>
            <person name="Petronek H.M."/>
            <person name="Kasson M.T."/>
            <person name="Metheny A.M."/>
            <person name="Stauder C.M."/>
            <person name="Lovett B."/>
            <person name="Lynch S.C."/>
            <person name="Garnas J.R."/>
            <person name="Kasson L.R."/>
            <person name="Stajich J.E."/>
        </authorList>
    </citation>
    <scope>NUCLEOTIDE SEQUENCE [LARGE SCALE GENOMIC DNA]</scope>
    <source>
        <strain evidence="1 2">NRRL 64651</strain>
    </source>
</reference>
<sequence>MRGIPLNKAWRRKESEDAITPCDVEPLDQSIEGEADGGTAKLRTGQPRFMFVDRKVHLTPVPINTPKVKKRAPIFLTANELRISPPPMMETPKTVVHHMPKARINSADINAALAIQ</sequence>
<accession>A0ABR1HLH3</accession>
<dbReference type="EMBL" id="JAZAVK010000116">
    <property type="protein sequence ID" value="KAK7421829.1"/>
    <property type="molecule type" value="Genomic_DNA"/>
</dbReference>
<protein>
    <submittedName>
        <fullName evidence="1">Uncharacterized protein</fullName>
    </submittedName>
</protein>
<proteinExistence type="predicted"/>
<gene>
    <name evidence="1" type="ORF">QQZ08_009774</name>
</gene>
<dbReference type="Proteomes" id="UP001498421">
    <property type="component" value="Unassembled WGS sequence"/>
</dbReference>
<organism evidence="1 2">
    <name type="scientific">Neonectria magnoliae</name>
    <dbReference type="NCBI Taxonomy" id="2732573"/>
    <lineage>
        <taxon>Eukaryota</taxon>
        <taxon>Fungi</taxon>
        <taxon>Dikarya</taxon>
        <taxon>Ascomycota</taxon>
        <taxon>Pezizomycotina</taxon>
        <taxon>Sordariomycetes</taxon>
        <taxon>Hypocreomycetidae</taxon>
        <taxon>Hypocreales</taxon>
        <taxon>Nectriaceae</taxon>
        <taxon>Neonectria</taxon>
    </lineage>
</organism>
<keyword evidence="2" id="KW-1185">Reference proteome</keyword>
<name>A0ABR1HLH3_9HYPO</name>
<evidence type="ECO:0000313" key="2">
    <source>
        <dbReference type="Proteomes" id="UP001498421"/>
    </source>
</evidence>
<comment type="caution">
    <text evidence="1">The sequence shown here is derived from an EMBL/GenBank/DDBJ whole genome shotgun (WGS) entry which is preliminary data.</text>
</comment>